<feature type="modified residue" description="4-aspartylphosphate" evidence="6">
    <location>
        <position position="58"/>
    </location>
</feature>
<evidence type="ECO:0000256" key="1">
    <source>
        <dbReference type="ARBA" id="ARBA00022553"/>
    </source>
</evidence>
<gene>
    <name evidence="10" type="ORF">GCM10010912_54650</name>
</gene>
<sequence>MNTMKNKKVLLVDDEPKIREMIELFLRKEGFFRIFTAGDYATALAVCRLEKPDVAILDVMLPDGDGFSLLSAIRSFSDMPVLFLSARGEDEDRLLGLGLGADDYMVKPFLPRELMLRLMAILKRVYAVNAPERLPVFRLGEQVIDLESAVVQREGRELPLTAKEHAILVKLYENQGRIVTSDAVCQAVWGDDSFGYENTLMVHVRRIREKIEADPSRPVHLLTVRGLGYKLMTQGER</sequence>
<comment type="caution">
    <text evidence="10">The sequence shown here is derived from an EMBL/GenBank/DDBJ whole genome shotgun (WGS) entry which is preliminary data.</text>
</comment>
<keyword evidence="11" id="KW-1185">Reference proteome</keyword>
<dbReference type="InterPro" id="IPR001789">
    <property type="entry name" value="Sig_transdc_resp-reg_receiver"/>
</dbReference>
<dbReference type="RefSeq" id="WP_189030520.1">
    <property type="nucleotide sequence ID" value="NZ_BMKR01000034.1"/>
</dbReference>
<dbReference type="AlphaFoldDB" id="A0A917CZ94"/>
<dbReference type="CDD" id="cd17574">
    <property type="entry name" value="REC_OmpR"/>
    <property type="match status" value="1"/>
</dbReference>
<evidence type="ECO:0000259" key="9">
    <source>
        <dbReference type="PROSITE" id="PS51755"/>
    </source>
</evidence>
<accession>A0A917CZ94</accession>
<dbReference type="InterPro" id="IPR011006">
    <property type="entry name" value="CheY-like_superfamily"/>
</dbReference>
<dbReference type="PANTHER" id="PTHR48111">
    <property type="entry name" value="REGULATOR OF RPOS"/>
    <property type="match status" value="1"/>
</dbReference>
<evidence type="ECO:0000256" key="2">
    <source>
        <dbReference type="ARBA" id="ARBA00023012"/>
    </source>
</evidence>
<dbReference type="CDD" id="cd00383">
    <property type="entry name" value="trans_reg_C"/>
    <property type="match status" value="1"/>
</dbReference>
<dbReference type="Pfam" id="PF00072">
    <property type="entry name" value="Response_reg"/>
    <property type="match status" value="1"/>
</dbReference>
<evidence type="ECO:0000256" key="6">
    <source>
        <dbReference type="PROSITE-ProRule" id="PRU00169"/>
    </source>
</evidence>
<dbReference type="Gene3D" id="1.10.10.10">
    <property type="entry name" value="Winged helix-like DNA-binding domain superfamily/Winged helix DNA-binding domain"/>
    <property type="match status" value="1"/>
</dbReference>
<reference evidence="10" key="2">
    <citation type="submission" date="2020-09" db="EMBL/GenBank/DDBJ databases">
        <authorList>
            <person name="Sun Q."/>
            <person name="Zhou Y."/>
        </authorList>
    </citation>
    <scope>NUCLEOTIDE SEQUENCE</scope>
    <source>
        <strain evidence="10">CGMCC 1.16134</strain>
    </source>
</reference>
<dbReference type="Gene3D" id="6.10.250.690">
    <property type="match status" value="1"/>
</dbReference>
<dbReference type="SMART" id="SM00448">
    <property type="entry name" value="REC"/>
    <property type="match status" value="1"/>
</dbReference>
<proteinExistence type="predicted"/>
<dbReference type="Proteomes" id="UP000637643">
    <property type="component" value="Unassembled WGS sequence"/>
</dbReference>
<organism evidence="10 11">
    <name type="scientific">Paenibacillus albidus</name>
    <dbReference type="NCBI Taxonomy" id="2041023"/>
    <lineage>
        <taxon>Bacteria</taxon>
        <taxon>Bacillati</taxon>
        <taxon>Bacillota</taxon>
        <taxon>Bacilli</taxon>
        <taxon>Bacillales</taxon>
        <taxon>Paenibacillaceae</taxon>
        <taxon>Paenibacillus</taxon>
    </lineage>
</organism>
<name>A0A917CZ94_9BACL</name>
<feature type="domain" description="OmpR/PhoB-type" evidence="9">
    <location>
        <begin position="134"/>
        <end position="233"/>
    </location>
</feature>
<evidence type="ECO:0000256" key="4">
    <source>
        <dbReference type="ARBA" id="ARBA00023125"/>
    </source>
</evidence>
<dbReference type="InterPro" id="IPR036388">
    <property type="entry name" value="WH-like_DNA-bd_sf"/>
</dbReference>
<reference evidence="10" key="1">
    <citation type="journal article" date="2014" name="Int. J. Syst. Evol. Microbiol.">
        <title>Complete genome sequence of Corynebacterium casei LMG S-19264T (=DSM 44701T), isolated from a smear-ripened cheese.</title>
        <authorList>
            <consortium name="US DOE Joint Genome Institute (JGI-PGF)"/>
            <person name="Walter F."/>
            <person name="Albersmeier A."/>
            <person name="Kalinowski J."/>
            <person name="Ruckert C."/>
        </authorList>
    </citation>
    <scope>NUCLEOTIDE SEQUENCE</scope>
    <source>
        <strain evidence="10">CGMCC 1.16134</strain>
    </source>
</reference>
<dbReference type="GO" id="GO:0000156">
    <property type="term" value="F:phosphorelay response regulator activity"/>
    <property type="evidence" value="ECO:0007669"/>
    <property type="project" value="TreeGrafter"/>
</dbReference>
<dbReference type="SMART" id="SM00862">
    <property type="entry name" value="Trans_reg_C"/>
    <property type="match status" value="1"/>
</dbReference>
<dbReference type="InterPro" id="IPR016032">
    <property type="entry name" value="Sig_transdc_resp-reg_C-effctor"/>
</dbReference>
<dbReference type="GO" id="GO:0032993">
    <property type="term" value="C:protein-DNA complex"/>
    <property type="evidence" value="ECO:0007669"/>
    <property type="project" value="TreeGrafter"/>
</dbReference>
<evidence type="ECO:0000256" key="7">
    <source>
        <dbReference type="PROSITE-ProRule" id="PRU01091"/>
    </source>
</evidence>
<evidence type="ECO:0000313" key="11">
    <source>
        <dbReference type="Proteomes" id="UP000637643"/>
    </source>
</evidence>
<dbReference type="InterPro" id="IPR039420">
    <property type="entry name" value="WalR-like"/>
</dbReference>
<feature type="DNA-binding region" description="OmpR/PhoB-type" evidence="7">
    <location>
        <begin position="134"/>
        <end position="233"/>
    </location>
</feature>
<dbReference type="SUPFAM" id="SSF46894">
    <property type="entry name" value="C-terminal effector domain of the bipartite response regulators"/>
    <property type="match status" value="1"/>
</dbReference>
<dbReference type="PROSITE" id="PS50110">
    <property type="entry name" value="RESPONSE_REGULATORY"/>
    <property type="match status" value="1"/>
</dbReference>
<dbReference type="GO" id="GO:0000976">
    <property type="term" value="F:transcription cis-regulatory region binding"/>
    <property type="evidence" value="ECO:0007669"/>
    <property type="project" value="TreeGrafter"/>
</dbReference>
<evidence type="ECO:0000256" key="5">
    <source>
        <dbReference type="ARBA" id="ARBA00023163"/>
    </source>
</evidence>
<keyword evidence="1 6" id="KW-0597">Phosphoprotein</keyword>
<dbReference type="PANTHER" id="PTHR48111:SF1">
    <property type="entry name" value="TWO-COMPONENT RESPONSE REGULATOR ORR33"/>
    <property type="match status" value="1"/>
</dbReference>
<evidence type="ECO:0000259" key="8">
    <source>
        <dbReference type="PROSITE" id="PS50110"/>
    </source>
</evidence>
<protein>
    <submittedName>
        <fullName evidence="10">DNA-binding response regulator</fullName>
    </submittedName>
</protein>
<feature type="domain" description="Response regulatory" evidence="8">
    <location>
        <begin position="8"/>
        <end position="122"/>
    </location>
</feature>
<dbReference type="SUPFAM" id="SSF52172">
    <property type="entry name" value="CheY-like"/>
    <property type="match status" value="1"/>
</dbReference>
<dbReference type="GO" id="GO:0005829">
    <property type="term" value="C:cytosol"/>
    <property type="evidence" value="ECO:0007669"/>
    <property type="project" value="TreeGrafter"/>
</dbReference>
<dbReference type="InterPro" id="IPR001867">
    <property type="entry name" value="OmpR/PhoB-type_DNA-bd"/>
</dbReference>
<keyword evidence="3" id="KW-0805">Transcription regulation</keyword>
<evidence type="ECO:0000313" key="10">
    <source>
        <dbReference type="EMBL" id="GGG02972.1"/>
    </source>
</evidence>
<dbReference type="GO" id="GO:0006355">
    <property type="term" value="P:regulation of DNA-templated transcription"/>
    <property type="evidence" value="ECO:0007669"/>
    <property type="project" value="InterPro"/>
</dbReference>
<dbReference type="EMBL" id="BMKR01000034">
    <property type="protein sequence ID" value="GGG02972.1"/>
    <property type="molecule type" value="Genomic_DNA"/>
</dbReference>
<dbReference type="PROSITE" id="PS51755">
    <property type="entry name" value="OMPR_PHOB"/>
    <property type="match status" value="1"/>
</dbReference>
<keyword evidence="5" id="KW-0804">Transcription</keyword>
<keyword evidence="2" id="KW-0902">Two-component regulatory system</keyword>
<evidence type="ECO:0000256" key="3">
    <source>
        <dbReference type="ARBA" id="ARBA00023015"/>
    </source>
</evidence>
<dbReference type="Pfam" id="PF00486">
    <property type="entry name" value="Trans_reg_C"/>
    <property type="match status" value="1"/>
</dbReference>
<keyword evidence="4 7" id="KW-0238">DNA-binding</keyword>
<dbReference type="Gene3D" id="3.40.50.2300">
    <property type="match status" value="1"/>
</dbReference>